<proteinExistence type="predicted"/>
<dbReference type="OrthoDB" id="1647504at2"/>
<dbReference type="RefSeq" id="WP_002611223.1">
    <property type="nucleotide sequence ID" value="NZ_BAAACC010000021.1"/>
</dbReference>
<reference evidence="2 3" key="1">
    <citation type="submission" date="2018-08" db="EMBL/GenBank/DDBJ databases">
        <title>A genome reference for cultivated species of the human gut microbiota.</title>
        <authorList>
            <person name="Zou Y."/>
            <person name="Xue W."/>
            <person name="Luo G."/>
        </authorList>
    </citation>
    <scope>NUCLEOTIDE SEQUENCE [LARGE SCALE GENOMIC DNA]</scope>
    <source>
        <strain evidence="2 3">OF01-2LB</strain>
    </source>
</reference>
<dbReference type="AlphaFoldDB" id="A0A3E2VCI2"/>
<accession>A0A3E2VCI2</accession>
<organism evidence="2 3">
    <name type="scientific">Clostridium innocuum</name>
    <dbReference type="NCBI Taxonomy" id="1522"/>
    <lineage>
        <taxon>Bacteria</taxon>
        <taxon>Bacillati</taxon>
        <taxon>Bacillota</taxon>
        <taxon>Clostridia</taxon>
        <taxon>Eubacteriales</taxon>
        <taxon>Clostridiaceae</taxon>
        <taxon>Clostridium</taxon>
    </lineage>
</organism>
<reference evidence="1 4" key="2">
    <citation type="submission" date="2020-02" db="EMBL/GenBank/DDBJ databases">
        <authorList>
            <person name="Kociolek L.K."/>
            <person name="Ozer E.A."/>
        </authorList>
    </citation>
    <scope>NUCLEOTIDE SEQUENCE [LARGE SCALE GENOMIC DNA]</scope>
    <source>
        <strain evidence="1 4">ATCC 14501</strain>
    </source>
</reference>
<dbReference type="EMBL" id="QVEV01000085">
    <property type="protein sequence ID" value="RGC08212.1"/>
    <property type="molecule type" value="Genomic_DNA"/>
</dbReference>
<sequence>MNDLKSRKGYINTNCERKYPGVKDYYLRCVSDEVIDRLRKESLDGVCFLSLSDLREAYDLTKSEGLKVMLLIDDEPDIQRKGWHKNLVEYRIQDPKEMKSITVRLQDEAMDLYDEKDDALQLLGHKLLPGLVYSLAQARKIATDLVNILQHKEMPKKVQEGLLEAYVRAHKGYTLTEEIQEDGTHLQVLLYDGLPIAKGSGTELLKMIGIEGVTVSDLNVYTKEDMEPVLSRYHEYVQKGQISEILKDRCDEWLASQDLDENSLEGIIDKDDLTLELWDKRAALDPTLPFRPALNTEDMRWMQEEADIQLEQMLITELEKEKVLSYGS</sequence>
<dbReference type="EMBL" id="CP048838">
    <property type="protein sequence ID" value="QJA03222.1"/>
    <property type="molecule type" value="Genomic_DNA"/>
</dbReference>
<dbReference type="GeneID" id="61926383"/>
<gene>
    <name evidence="2" type="ORF">DXA38_22260</name>
    <name evidence="1" type="ORF">G4D54_12560</name>
</gene>
<evidence type="ECO:0000313" key="3">
    <source>
        <dbReference type="Proteomes" id="UP000260025"/>
    </source>
</evidence>
<name>A0A3E2VCI2_CLOIN</name>
<dbReference type="Proteomes" id="UP000260025">
    <property type="component" value="Unassembled WGS sequence"/>
</dbReference>
<evidence type="ECO:0000313" key="1">
    <source>
        <dbReference type="EMBL" id="QJA03222.1"/>
    </source>
</evidence>
<evidence type="ECO:0000313" key="2">
    <source>
        <dbReference type="EMBL" id="RGC08212.1"/>
    </source>
</evidence>
<protein>
    <submittedName>
        <fullName evidence="2">Uncharacterized protein</fullName>
    </submittedName>
</protein>
<evidence type="ECO:0000313" key="4">
    <source>
        <dbReference type="Proteomes" id="UP000503330"/>
    </source>
</evidence>
<dbReference type="Proteomes" id="UP000503330">
    <property type="component" value="Chromosome"/>
</dbReference>